<dbReference type="InterPro" id="IPR032387">
    <property type="entry name" value="ACAS_N"/>
</dbReference>
<feature type="non-terminal residue" evidence="5">
    <location>
        <position position="162"/>
    </location>
</feature>
<dbReference type="GO" id="GO:0003987">
    <property type="term" value="F:acetate-CoA ligase activity"/>
    <property type="evidence" value="ECO:0007669"/>
    <property type="project" value="UniProtKB-EC"/>
</dbReference>
<dbReference type="OrthoDB" id="1706066at2759"/>
<name>A0A7R9AKY3_9CRUS</name>
<organism evidence="5">
    <name type="scientific">Darwinula stevensoni</name>
    <dbReference type="NCBI Taxonomy" id="69355"/>
    <lineage>
        <taxon>Eukaryota</taxon>
        <taxon>Metazoa</taxon>
        <taxon>Ecdysozoa</taxon>
        <taxon>Arthropoda</taxon>
        <taxon>Crustacea</taxon>
        <taxon>Oligostraca</taxon>
        <taxon>Ostracoda</taxon>
        <taxon>Podocopa</taxon>
        <taxon>Podocopida</taxon>
        <taxon>Darwinulocopina</taxon>
        <taxon>Darwinuloidea</taxon>
        <taxon>Darwinulidae</taxon>
        <taxon>Darwinula</taxon>
    </lineage>
</organism>
<dbReference type="Gene3D" id="3.40.50.12780">
    <property type="entry name" value="N-terminal domain of ligase-like"/>
    <property type="match status" value="1"/>
</dbReference>
<evidence type="ECO:0000313" key="6">
    <source>
        <dbReference type="Proteomes" id="UP000677054"/>
    </source>
</evidence>
<dbReference type="Pfam" id="PF16177">
    <property type="entry name" value="ACAS_N"/>
    <property type="match status" value="1"/>
</dbReference>
<evidence type="ECO:0000256" key="2">
    <source>
        <dbReference type="ARBA" id="ARBA00013275"/>
    </source>
</evidence>
<dbReference type="PANTHER" id="PTHR24095:SF14">
    <property type="entry name" value="ACETYL-COENZYME A SYNTHETASE 1"/>
    <property type="match status" value="1"/>
</dbReference>
<evidence type="ECO:0000259" key="3">
    <source>
        <dbReference type="Pfam" id="PF00501"/>
    </source>
</evidence>
<dbReference type="AlphaFoldDB" id="A0A7R9AKY3"/>
<protein>
    <recommendedName>
        <fullName evidence="2">acetate--CoA ligase</fullName>
        <ecNumber evidence="2">6.2.1.1</ecNumber>
    </recommendedName>
</protein>
<dbReference type="EC" id="6.2.1.1" evidence="2"/>
<dbReference type="PANTHER" id="PTHR24095">
    <property type="entry name" value="ACETYL-COENZYME A SYNTHETASE"/>
    <property type="match status" value="1"/>
</dbReference>
<dbReference type="GO" id="GO:0006085">
    <property type="term" value="P:acetyl-CoA biosynthetic process"/>
    <property type="evidence" value="ECO:0007669"/>
    <property type="project" value="TreeGrafter"/>
</dbReference>
<comment type="similarity">
    <text evidence="1">Belongs to the ATP-dependent AMP-binding enzyme family.</text>
</comment>
<dbReference type="EMBL" id="LR947445">
    <property type="protein sequence ID" value="CAD7255699.1"/>
    <property type="molecule type" value="Genomic_DNA"/>
</dbReference>
<dbReference type="Pfam" id="PF00501">
    <property type="entry name" value="AMP-binding"/>
    <property type="match status" value="1"/>
</dbReference>
<evidence type="ECO:0000313" key="5">
    <source>
        <dbReference type="EMBL" id="CAD7255699.1"/>
    </source>
</evidence>
<feature type="domain" description="Acetyl-coenzyme A synthetase N-terminal" evidence="4">
    <location>
        <begin position="31"/>
        <end position="86"/>
    </location>
</feature>
<keyword evidence="6" id="KW-1185">Reference proteome</keyword>
<accession>A0A7R9AKY3</accession>
<sequence>MAIQSLSQEQRLFPPPTMLSRHANIGSMEQYNTLAQQAQDDENGFWAGHAQRLLAWQTPFTQVLDESNKPFYRWFADGRLNASYNCLDRHVAAGHGDHTAIIFESDDGYVSYYSYADLLVQVSQFANALKARGIKKGDRVIIYMPMSVQGVVAMQACARIGA</sequence>
<evidence type="ECO:0000256" key="1">
    <source>
        <dbReference type="ARBA" id="ARBA00006432"/>
    </source>
</evidence>
<dbReference type="SUPFAM" id="SSF56801">
    <property type="entry name" value="Acetyl-CoA synthetase-like"/>
    <property type="match status" value="1"/>
</dbReference>
<dbReference type="Proteomes" id="UP000677054">
    <property type="component" value="Unassembled WGS sequence"/>
</dbReference>
<reference evidence="5" key="1">
    <citation type="submission" date="2020-11" db="EMBL/GenBank/DDBJ databases">
        <authorList>
            <person name="Tran Van P."/>
        </authorList>
    </citation>
    <scope>NUCLEOTIDE SEQUENCE</scope>
</reference>
<gene>
    <name evidence="5" type="ORF">DSTB1V02_LOCUS15444</name>
</gene>
<feature type="domain" description="AMP-dependent synthetase/ligase" evidence="3">
    <location>
        <begin position="90"/>
        <end position="162"/>
    </location>
</feature>
<dbReference type="InterPro" id="IPR042099">
    <property type="entry name" value="ANL_N_sf"/>
</dbReference>
<dbReference type="EMBL" id="CAJPEV010047927">
    <property type="protein sequence ID" value="CAG0910415.1"/>
    <property type="molecule type" value="Genomic_DNA"/>
</dbReference>
<proteinExistence type="inferred from homology"/>
<evidence type="ECO:0000259" key="4">
    <source>
        <dbReference type="Pfam" id="PF16177"/>
    </source>
</evidence>
<dbReference type="InterPro" id="IPR000873">
    <property type="entry name" value="AMP-dep_synth/lig_dom"/>
</dbReference>